<gene>
    <name evidence="1" type="ORF">KIN20_036894</name>
</gene>
<evidence type="ECO:0000313" key="2">
    <source>
        <dbReference type="Proteomes" id="UP001196413"/>
    </source>
</evidence>
<keyword evidence="2" id="KW-1185">Reference proteome</keyword>
<dbReference type="Proteomes" id="UP001196413">
    <property type="component" value="Unassembled WGS sequence"/>
</dbReference>
<protein>
    <submittedName>
        <fullName evidence="1">Uncharacterized protein</fullName>
    </submittedName>
</protein>
<organism evidence="1 2">
    <name type="scientific">Parelaphostrongylus tenuis</name>
    <name type="common">Meningeal worm</name>
    <dbReference type="NCBI Taxonomy" id="148309"/>
    <lineage>
        <taxon>Eukaryota</taxon>
        <taxon>Metazoa</taxon>
        <taxon>Ecdysozoa</taxon>
        <taxon>Nematoda</taxon>
        <taxon>Chromadorea</taxon>
        <taxon>Rhabditida</taxon>
        <taxon>Rhabditina</taxon>
        <taxon>Rhabditomorpha</taxon>
        <taxon>Strongyloidea</taxon>
        <taxon>Metastrongylidae</taxon>
        <taxon>Parelaphostrongylus</taxon>
    </lineage>
</organism>
<feature type="non-terminal residue" evidence="1">
    <location>
        <position position="53"/>
    </location>
</feature>
<reference evidence="1" key="1">
    <citation type="submission" date="2021-06" db="EMBL/GenBank/DDBJ databases">
        <title>Parelaphostrongylus tenuis whole genome reference sequence.</title>
        <authorList>
            <person name="Garwood T.J."/>
            <person name="Larsen P.A."/>
            <person name="Fountain-Jones N.M."/>
            <person name="Garbe J.R."/>
            <person name="Macchietto M.G."/>
            <person name="Kania S.A."/>
            <person name="Gerhold R.W."/>
            <person name="Richards J.E."/>
            <person name="Wolf T.M."/>
        </authorList>
    </citation>
    <scope>NUCLEOTIDE SEQUENCE</scope>
    <source>
        <strain evidence="1">MNPRO001-30</strain>
        <tissue evidence="1">Meninges</tissue>
    </source>
</reference>
<proteinExistence type="predicted"/>
<dbReference type="EMBL" id="JAHQIW010007419">
    <property type="protein sequence ID" value="KAJ1374247.1"/>
    <property type="molecule type" value="Genomic_DNA"/>
</dbReference>
<sequence length="53" mass="5825">MTDFAKKELGGVARVGLVMDPEFTFSDDRLGKVPPARLREETFVDGHASSMIV</sequence>
<comment type="caution">
    <text evidence="1">The sequence shown here is derived from an EMBL/GenBank/DDBJ whole genome shotgun (WGS) entry which is preliminary data.</text>
</comment>
<name>A0AAD5RDM9_PARTN</name>
<evidence type="ECO:0000313" key="1">
    <source>
        <dbReference type="EMBL" id="KAJ1374247.1"/>
    </source>
</evidence>
<dbReference type="AlphaFoldDB" id="A0AAD5RDM9"/>
<accession>A0AAD5RDM9</accession>